<dbReference type="InterPro" id="IPR011078">
    <property type="entry name" value="PyrdxlP_homeostasis"/>
</dbReference>
<dbReference type="STRING" id="1210046.B277_03805"/>
<feature type="domain" description="Alanine racemase N-terminal" evidence="5">
    <location>
        <begin position="51"/>
        <end position="230"/>
    </location>
</feature>
<proteinExistence type="inferred from homology"/>
<gene>
    <name evidence="6" type="ORF">B277_03805</name>
    <name evidence="7" type="ORF">CWN80_03010</name>
</gene>
<dbReference type="Proteomes" id="UP000288711">
    <property type="component" value="Unassembled WGS sequence"/>
</dbReference>
<evidence type="ECO:0000313" key="8">
    <source>
        <dbReference type="Proteomes" id="UP000004474"/>
    </source>
</evidence>
<sequence length="234" mass="24409">MTGPRRQELATNLAQVEERIAAACASSGRERDDVHLVVVTKHFPRSDLDLLADLGVTDIGENREQEASAKLDDGGVPPGVRTHFIGQLQSKKANAVTRWADVVQSVDRLKLVGALARGAETAGREVTALIQVNLDPDADAHRGGADPAEVPALADAIAGSSLRLGGLMAVAPLGGDPDAAFALLARLHEALVADHPSAWMLSAGMSGDLESAVRHGATHLRVGTAILGTRASHR</sequence>
<dbReference type="Gene3D" id="3.20.20.10">
    <property type="entry name" value="Alanine racemase"/>
    <property type="match status" value="1"/>
</dbReference>
<name>K1E4Z6_9MICO</name>
<protein>
    <recommendedName>
        <fullName evidence="2">Pyridoxal phosphate homeostasis protein</fullName>
        <shortName evidence="2">PLP homeostasis protein</shortName>
    </recommendedName>
</protein>
<dbReference type="AlphaFoldDB" id="K1E4Z6"/>
<organism evidence="6 8">
    <name type="scientific">Janibacter hoylei PVAS-1</name>
    <dbReference type="NCBI Taxonomy" id="1210046"/>
    <lineage>
        <taxon>Bacteria</taxon>
        <taxon>Bacillati</taxon>
        <taxon>Actinomycetota</taxon>
        <taxon>Actinomycetes</taxon>
        <taxon>Micrococcales</taxon>
        <taxon>Intrasporangiaceae</taxon>
        <taxon>Janibacter</taxon>
    </lineage>
</organism>
<dbReference type="PANTHER" id="PTHR10146:SF14">
    <property type="entry name" value="PYRIDOXAL PHOSPHATE HOMEOSTASIS PROTEIN"/>
    <property type="match status" value="1"/>
</dbReference>
<evidence type="ECO:0000313" key="6">
    <source>
        <dbReference type="EMBL" id="EKA62141.1"/>
    </source>
</evidence>
<evidence type="ECO:0000313" key="9">
    <source>
        <dbReference type="Proteomes" id="UP000288711"/>
    </source>
</evidence>
<reference evidence="7 9" key="1">
    <citation type="journal article" date="2009" name="Int. J. Syst. Evol. Microbiol.">
        <title>Janibacter hoylei sp. nov., Bacillus isronensis sp. nov. and Bacillus aryabhattai sp. nov., isolated from cryotubes used for collecting air from the upper atmosphere.</title>
        <authorList>
            <person name="Shivaji S."/>
            <person name="Chaturvedi P."/>
            <person name="Begum Z."/>
            <person name="Pindi P.K."/>
            <person name="Manorama R."/>
            <person name="Padmanaban D.A."/>
            <person name="Shouche Y.S."/>
            <person name="Pawar S."/>
            <person name="Vaishampayan P."/>
            <person name="Dutt C.B."/>
            <person name="Datta G.N."/>
            <person name="Manchanda R.K."/>
            <person name="Rao U.R."/>
            <person name="Bhargava P.M."/>
            <person name="Narlikar J.V."/>
        </authorList>
    </citation>
    <scope>NUCLEOTIDE SEQUENCE [LARGE SCALE GENOMIC DNA]</scope>
    <source>
        <strain evidence="7 9">PVAS-1</strain>
    </source>
</reference>
<reference evidence="6 8" key="2">
    <citation type="journal article" date="2012" name="J. Bacteriol.">
        <title>Genome Sequence of Janibacter hoylei MTCC8307, Isolated from the Stratospheric Air.</title>
        <authorList>
            <person name="Pawar S.P."/>
            <person name="Dhotre D.P."/>
            <person name="Shetty S.A."/>
            <person name="Chowdhury S.P."/>
            <person name="Chaudhari B.L."/>
            <person name="Shouche Y.S."/>
        </authorList>
    </citation>
    <scope>NUCLEOTIDE SEQUENCE [LARGE SCALE GENOMIC DNA]</scope>
    <source>
        <strain evidence="6 8">PVAS-1</strain>
    </source>
</reference>
<dbReference type="EMBL" id="ALWX01000014">
    <property type="protein sequence ID" value="EKA62141.1"/>
    <property type="molecule type" value="Genomic_DNA"/>
</dbReference>
<dbReference type="SUPFAM" id="SSF51419">
    <property type="entry name" value="PLP-binding barrel"/>
    <property type="match status" value="1"/>
</dbReference>
<evidence type="ECO:0000259" key="5">
    <source>
        <dbReference type="Pfam" id="PF01168"/>
    </source>
</evidence>
<dbReference type="eggNOG" id="COG0325">
    <property type="taxonomic scope" value="Bacteria"/>
</dbReference>
<evidence type="ECO:0000313" key="7">
    <source>
        <dbReference type="EMBL" id="RWU85132.1"/>
    </source>
</evidence>
<dbReference type="GO" id="GO:0030170">
    <property type="term" value="F:pyridoxal phosphate binding"/>
    <property type="evidence" value="ECO:0007669"/>
    <property type="project" value="UniProtKB-UniRule"/>
</dbReference>
<evidence type="ECO:0000256" key="3">
    <source>
        <dbReference type="PIRSR" id="PIRSR004848-1"/>
    </source>
</evidence>
<evidence type="ECO:0000256" key="2">
    <source>
        <dbReference type="HAMAP-Rule" id="MF_02087"/>
    </source>
</evidence>
<dbReference type="CDD" id="cd00635">
    <property type="entry name" value="PLPDE_III_YBL036c_like"/>
    <property type="match status" value="1"/>
</dbReference>
<dbReference type="PATRIC" id="fig|1210046.3.peg.738"/>
<evidence type="ECO:0000256" key="4">
    <source>
        <dbReference type="RuleBase" id="RU004514"/>
    </source>
</evidence>
<keyword evidence="1 2" id="KW-0663">Pyridoxal phosphate</keyword>
<comment type="caution">
    <text evidence="6">The sequence shown here is derived from an EMBL/GenBank/DDBJ whole genome shotgun (WGS) entry which is preliminary data.</text>
</comment>
<keyword evidence="9" id="KW-1185">Reference proteome</keyword>
<comment type="cofactor">
    <cofactor evidence="3">
        <name>pyridoxal 5'-phosphate</name>
        <dbReference type="ChEBI" id="CHEBI:597326"/>
    </cofactor>
</comment>
<reference evidence="7" key="3">
    <citation type="submission" date="2017-11" db="EMBL/GenBank/DDBJ databases">
        <authorList>
            <person name="Seuylemezian A."/>
            <person name="Cooper K."/>
            <person name="Vaishampayan P."/>
        </authorList>
    </citation>
    <scope>NUCLEOTIDE SEQUENCE</scope>
    <source>
        <strain evidence="7">PVAS-1</strain>
    </source>
</reference>
<dbReference type="OrthoDB" id="9804072at2"/>
<dbReference type="EMBL" id="PIPF01000002">
    <property type="protein sequence ID" value="RWU85132.1"/>
    <property type="molecule type" value="Genomic_DNA"/>
</dbReference>
<comment type="similarity">
    <text evidence="2 4">Belongs to the pyridoxal phosphate-binding protein YggS/PROSC family.</text>
</comment>
<feature type="modified residue" description="N6-(pyridoxal phosphate)lysine" evidence="2 3">
    <location>
        <position position="41"/>
    </location>
</feature>
<evidence type="ECO:0000256" key="1">
    <source>
        <dbReference type="ARBA" id="ARBA00022898"/>
    </source>
</evidence>
<dbReference type="Pfam" id="PF01168">
    <property type="entry name" value="Ala_racemase_N"/>
    <property type="match status" value="1"/>
</dbReference>
<dbReference type="InterPro" id="IPR001608">
    <property type="entry name" value="Ala_racemase_N"/>
</dbReference>
<dbReference type="Proteomes" id="UP000004474">
    <property type="component" value="Unassembled WGS sequence"/>
</dbReference>
<dbReference type="NCBIfam" id="TIGR00044">
    <property type="entry name" value="YggS family pyridoxal phosphate-dependent enzyme"/>
    <property type="match status" value="1"/>
</dbReference>
<dbReference type="PANTHER" id="PTHR10146">
    <property type="entry name" value="PROLINE SYNTHETASE CO-TRANSCRIBED BACTERIAL HOMOLOG PROTEIN"/>
    <property type="match status" value="1"/>
</dbReference>
<comment type="function">
    <text evidence="2">Pyridoxal 5'-phosphate (PLP)-binding protein, which is involved in PLP homeostasis.</text>
</comment>
<dbReference type="InterPro" id="IPR029066">
    <property type="entry name" value="PLP-binding_barrel"/>
</dbReference>
<dbReference type="RefSeq" id="WP_007925272.1">
    <property type="nucleotide sequence ID" value="NZ_ALWX01000014.1"/>
</dbReference>
<accession>K1E4Z6</accession>
<dbReference type="HAMAP" id="MF_02087">
    <property type="entry name" value="PLP_homeostasis"/>
    <property type="match status" value="1"/>
</dbReference>
<dbReference type="PIRSF" id="PIRSF004848">
    <property type="entry name" value="YBL036c_PLPDEIII"/>
    <property type="match status" value="1"/>
</dbReference>